<dbReference type="AlphaFoldDB" id="A0A0L7LDC5"/>
<name>A0A0L7LDC5_OPEBR</name>
<accession>A0A0L7LDC5</accession>
<feature type="compositionally biased region" description="Polar residues" evidence="1">
    <location>
        <begin position="158"/>
        <end position="167"/>
    </location>
</feature>
<organism evidence="2 3">
    <name type="scientific">Operophtera brumata</name>
    <name type="common">Winter moth</name>
    <name type="synonym">Phalaena brumata</name>
    <dbReference type="NCBI Taxonomy" id="104452"/>
    <lineage>
        <taxon>Eukaryota</taxon>
        <taxon>Metazoa</taxon>
        <taxon>Ecdysozoa</taxon>
        <taxon>Arthropoda</taxon>
        <taxon>Hexapoda</taxon>
        <taxon>Insecta</taxon>
        <taxon>Pterygota</taxon>
        <taxon>Neoptera</taxon>
        <taxon>Endopterygota</taxon>
        <taxon>Lepidoptera</taxon>
        <taxon>Glossata</taxon>
        <taxon>Ditrysia</taxon>
        <taxon>Geometroidea</taxon>
        <taxon>Geometridae</taxon>
        <taxon>Larentiinae</taxon>
        <taxon>Operophtera</taxon>
    </lineage>
</organism>
<proteinExistence type="predicted"/>
<comment type="caution">
    <text evidence="2">The sequence shown here is derived from an EMBL/GenBank/DDBJ whole genome shotgun (WGS) entry which is preliminary data.</text>
</comment>
<protein>
    <submittedName>
        <fullName evidence="2">Uncharacterized protein</fullName>
    </submittedName>
</protein>
<gene>
    <name evidence="2" type="ORF">OBRU01_02968</name>
</gene>
<reference evidence="2 3" key="1">
    <citation type="journal article" date="2015" name="Genome Biol. Evol.">
        <title>The genome of winter moth (Operophtera brumata) provides a genomic perspective on sexual dimorphism and phenology.</title>
        <authorList>
            <person name="Derks M.F."/>
            <person name="Smit S."/>
            <person name="Salis L."/>
            <person name="Schijlen E."/>
            <person name="Bossers A."/>
            <person name="Mateman C."/>
            <person name="Pijl A.S."/>
            <person name="de Ridder D."/>
            <person name="Groenen M.A."/>
            <person name="Visser M.E."/>
            <person name="Megens H.J."/>
        </authorList>
    </citation>
    <scope>NUCLEOTIDE SEQUENCE [LARGE SCALE GENOMIC DNA]</scope>
    <source>
        <strain evidence="2">WM2013NL</strain>
        <tissue evidence="2">Head and thorax</tissue>
    </source>
</reference>
<keyword evidence="3" id="KW-1185">Reference proteome</keyword>
<evidence type="ECO:0000313" key="2">
    <source>
        <dbReference type="EMBL" id="KOB73482.1"/>
    </source>
</evidence>
<evidence type="ECO:0000256" key="1">
    <source>
        <dbReference type="SAM" id="MobiDB-lite"/>
    </source>
</evidence>
<sequence>MPRGSVVTSPIASRCSDHYAVRAALVCERVERPPRTRLARQYSHSNRMAFSAAMISVDWDEILNEKYPDTELKSYIETFAIQYDRAVKAQKVRHYESFICNSSNSHKAIWRVVNTERGANTRTSASFTDVAKDSTGKSVSSRVSSFQPRARRRRRTPSAATQHATAV</sequence>
<dbReference type="Proteomes" id="UP000037510">
    <property type="component" value="Unassembled WGS sequence"/>
</dbReference>
<evidence type="ECO:0000313" key="3">
    <source>
        <dbReference type="Proteomes" id="UP000037510"/>
    </source>
</evidence>
<dbReference type="EMBL" id="JTDY01001575">
    <property type="protein sequence ID" value="KOB73482.1"/>
    <property type="molecule type" value="Genomic_DNA"/>
</dbReference>
<feature type="region of interest" description="Disordered" evidence="1">
    <location>
        <begin position="138"/>
        <end position="167"/>
    </location>
</feature>